<dbReference type="PANTHER" id="PTHR32046">
    <property type="entry name" value="G DOMAIN-CONTAINING PROTEIN"/>
    <property type="match status" value="1"/>
</dbReference>
<keyword evidence="5" id="KW-1185">Reference proteome</keyword>
<evidence type="ECO:0008006" key="6">
    <source>
        <dbReference type="Google" id="ProtNLM"/>
    </source>
</evidence>
<feature type="region of interest" description="Disordered" evidence="2">
    <location>
        <begin position="438"/>
        <end position="465"/>
    </location>
</feature>
<feature type="compositionally biased region" description="Polar residues" evidence="2">
    <location>
        <begin position="378"/>
        <end position="399"/>
    </location>
</feature>
<proteinExistence type="predicted"/>
<feature type="compositionally biased region" description="Polar residues" evidence="2">
    <location>
        <begin position="512"/>
        <end position="521"/>
    </location>
</feature>
<evidence type="ECO:0000313" key="5">
    <source>
        <dbReference type="Proteomes" id="UP000663828"/>
    </source>
</evidence>
<organism evidence="3 5">
    <name type="scientific">Adineta ricciae</name>
    <name type="common">Rotifer</name>
    <dbReference type="NCBI Taxonomy" id="249248"/>
    <lineage>
        <taxon>Eukaryota</taxon>
        <taxon>Metazoa</taxon>
        <taxon>Spiralia</taxon>
        <taxon>Gnathifera</taxon>
        <taxon>Rotifera</taxon>
        <taxon>Eurotatoria</taxon>
        <taxon>Bdelloidea</taxon>
        <taxon>Adinetida</taxon>
        <taxon>Adinetidae</taxon>
        <taxon>Adineta</taxon>
    </lineage>
</organism>
<comment type="caution">
    <text evidence="3">The sequence shown here is derived from an EMBL/GenBank/DDBJ whole genome shotgun (WGS) entry which is preliminary data.</text>
</comment>
<reference evidence="3" key="1">
    <citation type="submission" date="2021-02" db="EMBL/GenBank/DDBJ databases">
        <authorList>
            <person name="Nowell W R."/>
        </authorList>
    </citation>
    <scope>NUCLEOTIDE SEQUENCE</scope>
</reference>
<evidence type="ECO:0000313" key="4">
    <source>
        <dbReference type="EMBL" id="CAF1339398.1"/>
    </source>
</evidence>
<dbReference type="AlphaFoldDB" id="A0A814I1G2"/>
<sequence length="624" mass="70893">MTIKRFIVLGDAGAGKSSLINFLFNYLNGTTNADQVFIARSKIKTVIPCANWLDCLDEKYTNNMSESNINDQTQSQTQYCTTYTIFRGPNKLLEVIDTPGFNDTHGDDIDTKNLNMIEKELKKIPFLNGIIMVVNGSSPRLGLSFKNFLHMLHQIWPNDLMNNCVAVLTNCDQLSVNLDPAVLERDLNVNGSKTFHLQNSLFRWDRKLEPMKKVARFRQDFEDNLVTIESLLDKLEEFEDVSTKSFSVGAIKIALIENCIQQSISNMIELLEKYKQQKLAEAGIEGAQNTMENNRQWEKQHEIHAIRWVENPVGRSSSSKHSQHQQPHTHFYNGQYTIDPHDHQSNRPRPQTANNRPTRLSSDPGMGTVVGESRDNKTTLYTAPATNQHPKAEGSQQEKASGALQDEEDLVRSKLAEEIGGSQHGMRANESHTEMGFRGSNCGPKGSIPQHRRGTGGSYYAQNDGRISNDAYVDTRNKNENRWGDAHSRTPSSGNHYGFSNSEDNRSSSSRTPVYQQQQTKIQVTLPDNEARAQHTYAERQESSLKRRAQYLHDEKESLKGSLRSQLDHLQKQVAELRSINKKYNILEKNHDLLNSFKDISKYMGDDPYMLQYYNETVAILSNT</sequence>
<feature type="region of interest" description="Disordered" evidence="2">
    <location>
        <begin position="480"/>
        <end position="521"/>
    </location>
</feature>
<keyword evidence="1" id="KW-0175">Coiled coil</keyword>
<feature type="compositionally biased region" description="Polar residues" evidence="2">
    <location>
        <begin position="347"/>
        <end position="361"/>
    </location>
</feature>
<dbReference type="PANTHER" id="PTHR32046:SF12">
    <property type="entry name" value="AIG1-TYPE G DOMAIN-CONTAINING PROTEIN"/>
    <property type="match status" value="1"/>
</dbReference>
<dbReference type="InterPro" id="IPR027417">
    <property type="entry name" value="P-loop_NTPase"/>
</dbReference>
<name>A0A814I1G2_ADIRI</name>
<feature type="region of interest" description="Disordered" evidence="2">
    <location>
        <begin position="313"/>
        <end position="407"/>
    </location>
</feature>
<feature type="compositionally biased region" description="Polar residues" evidence="2">
    <location>
        <begin position="489"/>
        <end position="499"/>
    </location>
</feature>
<feature type="compositionally biased region" description="Low complexity" evidence="2">
    <location>
        <begin position="316"/>
        <end position="328"/>
    </location>
</feature>
<gene>
    <name evidence="4" type="ORF">EDS130_LOCUS32648</name>
    <name evidence="3" type="ORF">XAT740_LOCUS13972</name>
</gene>
<dbReference type="Proteomes" id="UP000663852">
    <property type="component" value="Unassembled WGS sequence"/>
</dbReference>
<evidence type="ECO:0000256" key="2">
    <source>
        <dbReference type="SAM" id="MobiDB-lite"/>
    </source>
</evidence>
<dbReference type="OrthoDB" id="8954335at2759"/>
<dbReference type="CDD" id="cd00882">
    <property type="entry name" value="Ras_like_GTPase"/>
    <property type="match status" value="1"/>
</dbReference>
<feature type="coiled-coil region" evidence="1">
    <location>
        <begin position="560"/>
        <end position="590"/>
    </location>
</feature>
<protein>
    <recommendedName>
        <fullName evidence="6">G domain-containing protein</fullName>
    </recommendedName>
</protein>
<dbReference type="Proteomes" id="UP000663828">
    <property type="component" value="Unassembled WGS sequence"/>
</dbReference>
<evidence type="ECO:0000313" key="3">
    <source>
        <dbReference type="EMBL" id="CAF1015885.1"/>
    </source>
</evidence>
<dbReference type="EMBL" id="CAJNOR010000826">
    <property type="protein sequence ID" value="CAF1015885.1"/>
    <property type="molecule type" value="Genomic_DNA"/>
</dbReference>
<dbReference type="SUPFAM" id="SSF52540">
    <property type="entry name" value="P-loop containing nucleoside triphosphate hydrolases"/>
    <property type="match status" value="1"/>
</dbReference>
<dbReference type="EMBL" id="CAJNOJ010000252">
    <property type="protein sequence ID" value="CAF1339398.1"/>
    <property type="molecule type" value="Genomic_DNA"/>
</dbReference>
<dbReference type="Gene3D" id="3.40.50.300">
    <property type="entry name" value="P-loop containing nucleotide triphosphate hydrolases"/>
    <property type="match status" value="1"/>
</dbReference>
<accession>A0A814I1G2</accession>
<evidence type="ECO:0000256" key="1">
    <source>
        <dbReference type="SAM" id="Coils"/>
    </source>
</evidence>